<proteinExistence type="predicted"/>
<evidence type="ECO:0000256" key="1">
    <source>
        <dbReference type="SAM" id="MobiDB-lite"/>
    </source>
</evidence>
<evidence type="ECO:0000313" key="2">
    <source>
        <dbReference type="EMBL" id="CAK9328681.1"/>
    </source>
</evidence>
<dbReference type="PANTHER" id="PTHR31903:SF4">
    <property type="entry name" value="OS11G0490300 PROTEIN"/>
    <property type="match status" value="1"/>
</dbReference>
<dbReference type="PANTHER" id="PTHR31903">
    <property type="entry name" value="F12F1.11-RELATED"/>
    <property type="match status" value="1"/>
</dbReference>
<feature type="region of interest" description="Disordered" evidence="1">
    <location>
        <begin position="176"/>
        <end position="220"/>
    </location>
</feature>
<gene>
    <name evidence="2" type="ORF">CITCOLO1_LOCUS21104</name>
</gene>
<feature type="compositionally biased region" description="Low complexity" evidence="1">
    <location>
        <begin position="11"/>
        <end position="26"/>
    </location>
</feature>
<dbReference type="Proteomes" id="UP001642487">
    <property type="component" value="Chromosome 9"/>
</dbReference>
<feature type="compositionally biased region" description="Polar residues" evidence="1">
    <location>
        <begin position="183"/>
        <end position="195"/>
    </location>
</feature>
<feature type="region of interest" description="Disordered" evidence="1">
    <location>
        <begin position="66"/>
        <end position="94"/>
    </location>
</feature>
<reference evidence="2 3" key="1">
    <citation type="submission" date="2024-03" db="EMBL/GenBank/DDBJ databases">
        <authorList>
            <person name="Gkanogiannis A."/>
            <person name="Becerra Lopez-Lavalle L."/>
        </authorList>
    </citation>
    <scope>NUCLEOTIDE SEQUENCE [LARGE SCALE GENOMIC DNA]</scope>
</reference>
<sequence length="262" mass="28343">MKIKNKGKVHPSPSSSASSSSSSSASDGDFFDVLNYLPAAIFALVSVLTVDDREVLAFMMRRSMETSSPSSSVSGKKFSKKVSKKSDAPRASSRSACVHAPPSFSCFDCYMSYWDRWNSSPNGELIHQAIEAFEEQLANGEKSGKNVKGKRRDKIGRRSSDKHVNVVSAPLLPVPEAHPLQIDESSSVAPATSRSADVEAEENTVGGSGEPPRTEEETAEATRAVVIIPSPPPNNHKGLARKVWPDVLGLFNSRLWSLWGPN</sequence>
<feature type="compositionally biased region" description="Low complexity" evidence="1">
    <location>
        <begin position="67"/>
        <end position="76"/>
    </location>
</feature>
<feature type="compositionally biased region" description="Basic residues" evidence="1">
    <location>
        <begin position="145"/>
        <end position="155"/>
    </location>
</feature>
<feature type="region of interest" description="Disordered" evidence="1">
    <location>
        <begin position="140"/>
        <end position="163"/>
    </location>
</feature>
<accession>A0ABP0Z7H4</accession>
<protein>
    <submittedName>
        <fullName evidence="2">Uncharacterized protein</fullName>
    </submittedName>
</protein>
<organism evidence="2 3">
    <name type="scientific">Citrullus colocynthis</name>
    <name type="common">colocynth</name>
    <dbReference type="NCBI Taxonomy" id="252529"/>
    <lineage>
        <taxon>Eukaryota</taxon>
        <taxon>Viridiplantae</taxon>
        <taxon>Streptophyta</taxon>
        <taxon>Embryophyta</taxon>
        <taxon>Tracheophyta</taxon>
        <taxon>Spermatophyta</taxon>
        <taxon>Magnoliopsida</taxon>
        <taxon>eudicotyledons</taxon>
        <taxon>Gunneridae</taxon>
        <taxon>Pentapetalae</taxon>
        <taxon>rosids</taxon>
        <taxon>fabids</taxon>
        <taxon>Cucurbitales</taxon>
        <taxon>Cucurbitaceae</taxon>
        <taxon>Benincaseae</taxon>
        <taxon>Citrullus</taxon>
    </lineage>
</organism>
<evidence type="ECO:0000313" key="3">
    <source>
        <dbReference type="Proteomes" id="UP001642487"/>
    </source>
</evidence>
<keyword evidence="3" id="KW-1185">Reference proteome</keyword>
<dbReference type="EMBL" id="OZ021743">
    <property type="protein sequence ID" value="CAK9328681.1"/>
    <property type="molecule type" value="Genomic_DNA"/>
</dbReference>
<feature type="region of interest" description="Disordered" evidence="1">
    <location>
        <begin position="1"/>
        <end position="26"/>
    </location>
</feature>
<name>A0ABP0Z7H4_9ROSI</name>